<comment type="caution">
    <text evidence="2">The sequence shown here is derived from an EMBL/GenBank/DDBJ whole genome shotgun (WGS) entry which is preliminary data.</text>
</comment>
<reference evidence="2 3" key="1">
    <citation type="submission" date="2018-10" db="EMBL/GenBank/DDBJ databases">
        <authorList>
            <person name="Ekblom R."/>
            <person name="Jareborg N."/>
        </authorList>
    </citation>
    <scope>NUCLEOTIDE SEQUENCE [LARGE SCALE GENOMIC DNA]</scope>
    <source>
        <tissue evidence="2">Muscle</tissue>
    </source>
</reference>
<feature type="region of interest" description="Disordered" evidence="1">
    <location>
        <begin position="1"/>
        <end position="132"/>
    </location>
</feature>
<accession>A0A9X9PZ56</accession>
<evidence type="ECO:0000313" key="2">
    <source>
        <dbReference type="EMBL" id="VCW78861.1"/>
    </source>
</evidence>
<protein>
    <submittedName>
        <fullName evidence="2">Uncharacterized protein</fullName>
    </submittedName>
</protein>
<name>A0A9X9PZ56_GULGU</name>
<dbReference type="PANTHER" id="PTHR22550">
    <property type="entry name" value="SPORE GERMINATION PROTEIN"/>
    <property type="match status" value="1"/>
</dbReference>
<feature type="compositionally biased region" description="Low complexity" evidence="1">
    <location>
        <begin position="111"/>
        <end position="125"/>
    </location>
</feature>
<dbReference type="InterPro" id="IPR050768">
    <property type="entry name" value="UPF0353/GerABKA_families"/>
</dbReference>
<dbReference type="PANTHER" id="PTHR22550:SF5">
    <property type="entry name" value="LEUCINE ZIPPER PROTEIN 4"/>
    <property type="match status" value="1"/>
</dbReference>
<feature type="compositionally biased region" description="Basic and acidic residues" evidence="1">
    <location>
        <begin position="76"/>
        <end position="106"/>
    </location>
</feature>
<dbReference type="Proteomes" id="UP000269945">
    <property type="component" value="Unassembled WGS sequence"/>
</dbReference>
<organism evidence="2 3">
    <name type="scientific">Gulo gulo</name>
    <name type="common">Wolverine</name>
    <name type="synonym">Gluton</name>
    <dbReference type="NCBI Taxonomy" id="48420"/>
    <lineage>
        <taxon>Eukaryota</taxon>
        <taxon>Metazoa</taxon>
        <taxon>Chordata</taxon>
        <taxon>Craniata</taxon>
        <taxon>Vertebrata</taxon>
        <taxon>Euteleostomi</taxon>
        <taxon>Mammalia</taxon>
        <taxon>Eutheria</taxon>
        <taxon>Laurasiatheria</taxon>
        <taxon>Carnivora</taxon>
        <taxon>Caniformia</taxon>
        <taxon>Musteloidea</taxon>
        <taxon>Mustelidae</taxon>
        <taxon>Guloninae</taxon>
        <taxon>Gulo</taxon>
    </lineage>
</organism>
<evidence type="ECO:0000256" key="1">
    <source>
        <dbReference type="SAM" id="MobiDB-lite"/>
    </source>
</evidence>
<keyword evidence="3" id="KW-1185">Reference proteome</keyword>
<evidence type="ECO:0000313" key="3">
    <source>
        <dbReference type="Proteomes" id="UP000269945"/>
    </source>
</evidence>
<feature type="non-terminal residue" evidence="2">
    <location>
        <position position="175"/>
    </location>
</feature>
<feature type="compositionally biased region" description="Basic and acidic residues" evidence="1">
    <location>
        <begin position="1"/>
        <end position="11"/>
    </location>
</feature>
<gene>
    <name evidence="2" type="ORF">BN2614_LOCUS1</name>
</gene>
<dbReference type="EMBL" id="CYRY02010875">
    <property type="protein sequence ID" value="VCW78861.1"/>
    <property type="molecule type" value="Genomic_DNA"/>
</dbReference>
<sequence>GRSHVSSERSRAPSGRSHVPLGRSHILSGRSYGQSGGYRRHSPTERFKTSPKTESDFDRFLVMKRRNEYFQKQTRQRHDQMDKNRMMSPEDGRSGRENDRRPERSTRRAKTSLLTSRKTSTKSSRQQARGKYLNLNFRATGNQTKLSLNERFSKLKMKKIPESIISCEDQKALSS</sequence>
<feature type="compositionally biased region" description="Basic and acidic residues" evidence="1">
    <location>
        <begin position="42"/>
        <end position="69"/>
    </location>
</feature>
<dbReference type="AlphaFoldDB" id="A0A9X9PZ56"/>
<proteinExistence type="predicted"/>